<keyword evidence="2" id="KW-1133">Transmembrane helix</keyword>
<keyword evidence="2" id="KW-0472">Membrane</keyword>
<dbReference type="EMBL" id="BAAABV010000023">
    <property type="protein sequence ID" value="GAA0309326.1"/>
    <property type="molecule type" value="Genomic_DNA"/>
</dbReference>
<reference evidence="3 4" key="1">
    <citation type="journal article" date="2019" name="Int. J. Syst. Evol. Microbiol.">
        <title>The Global Catalogue of Microorganisms (GCM) 10K type strain sequencing project: providing services to taxonomists for standard genome sequencing and annotation.</title>
        <authorList>
            <consortium name="The Broad Institute Genomics Platform"/>
            <consortium name="The Broad Institute Genome Sequencing Center for Infectious Disease"/>
            <person name="Wu L."/>
            <person name="Ma J."/>
        </authorList>
    </citation>
    <scope>NUCLEOTIDE SEQUENCE [LARGE SCALE GENOMIC DNA]</scope>
    <source>
        <strain evidence="3 4">JCM 4505</strain>
    </source>
</reference>
<feature type="transmembrane region" description="Helical" evidence="2">
    <location>
        <begin position="56"/>
        <end position="75"/>
    </location>
</feature>
<feature type="transmembrane region" description="Helical" evidence="2">
    <location>
        <begin position="179"/>
        <end position="200"/>
    </location>
</feature>
<feature type="compositionally biased region" description="Polar residues" evidence="1">
    <location>
        <begin position="1"/>
        <end position="15"/>
    </location>
</feature>
<accession>A0ABN0VL76</accession>
<feature type="transmembrane region" description="Helical" evidence="2">
    <location>
        <begin position="265"/>
        <end position="287"/>
    </location>
</feature>
<protein>
    <submittedName>
        <fullName evidence="3">ABC transporter permease subunit</fullName>
    </submittedName>
</protein>
<evidence type="ECO:0000313" key="3">
    <source>
        <dbReference type="EMBL" id="GAA0309326.1"/>
    </source>
</evidence>
<evidence type="ECO:0000313" key="4">
    <source>
        <dbReference type="Proteomes" id="UP001501867"/>
    </source>
</evidence>
<dbReference type="RefSeq" id="WP_344165318.1">
    <property type="nucleotide sequence ID" value="NZ_BAAABV010000023.1"/>
</dbReference>
<keyword evidence="2" id="KW-0812">Transmembrane</keyword>
<organism evidence="3 4">
    <name type="scientific">Streptomyces polychromogenes</name>
    <dbReference type="NCBI Taxonomy" id="67342"/>
    <lineage>
        <taxon>Bacteria</taxon>
        <taxon>Bacillati</taxon>
        <taxon>Actinomycetota</taxon>
        <taxon>Actinomycetes</taxon>
        <taxon>Kitasatosporales</taxon>
        <taxon>Streptomycetaceae</taxon>
        <taxon>Streptomyces</taxon>
    </lineage>
</organism>
<sequence>MTTTPAGKPTASATPPNAPGPDGTLPYSSPLPTPRPHLGHALASEWTKLTSVRSTLWTLGSLVALVVGVGMLAVVQTASRDYESLPYPAPALFGLMVGQIAVIVLGVLTISSEYGTGLIRTTFTAAPGRLRVLTAKYLVFGTVAFATTTCSVGFVGLWASILHSGPAAGPHGLSEWAGALAGCLYVTLLGLLSLAVGALVRHSAGAIAVMLGVVTMPPVLGAILTAWPATNGLGLVVLRYNAPVGLFQLFGVRDGGISGTAMPSALAQIMLLVVVTAGAVAASYAVVRRRDV</sequence>
<feature type="transmembrane region" description="Helical" evidence="2">
    <location>
        <begin position="87"/>
        <end position="110"/>
    </location>
</feature>
<comment type="caution">
    <text evidence="3">The sequence shown here is derived from an EMBL/GenBank/DDBJ whole genome shotgun (WGS) entry which is preliminary data.</text>
</comment>
<keyword evidence="4" id="KW-1185">Reference proteome</keyword>
<proteinExistence type="predicted"/>
<name>A0ABN0VL76_9ACTN</name>
<evidence type="ECO:0000256" key="1">
    <source>
        <dbReference type="SAM" id="MobiDB-lite"/>
    </source>
</evidence>
<dbReference type="Proteomes" id="UP001501867">
    <property type="component" value="Unassembled WGS sequence"/>
</dbReference>
<evidence type="ECO:0000256" key="2">
    <source>
        <dbReference type="SAM" id="Phobius"/>
    </source>
</evidence>
<feature type="region of interest" description="Disordered" evidence="1">
    <location>
        <begin position="1"/>
        <end position="31"/>
    </location>
</feature>
<feature type="transmembrane region" description="Helical" evidence="2">
    <location>
        <begin position="137"/>
        <end position="159"/>
    </location>
</feature>
<feature type="transmembrane region" description="Helical" evidence="2">
    <location>
        <begin position="207"/>
        <end position="229"/>
    </location>
</feature>
<gene>
    <name evidence="3" type="ORF">GCM10010302_55080</name>
</gene>